<dbReference type="Proteomes" id="UP001519287">
    <property type="component" value="Unassembled WGS sequence"/>
</dbReference>
<dbReference type="InterPro" id="IPR050261">
    <property type="entry name" value="FrsA_esterase"/>
</dbReference>
<dbReference type="InterPro" id="IPR025890">
    <property type="entry name" value="Abhydrolase_bac"/>
</dbReference>
<dbReference type="InterPro" id="IPR029058">
    <property type="entry name" value="AB_hydrolase_fold"/>
</dbReference>
<dbReference type="Pfam" id="PF12715">
    <property type="entry name" value="Abhydrolase_7"/>
    <property type="match status" value="1"/>
</dbReference>
<keyword evidence="2" id="KW-1185">Reference proteome</keyword>
<name>A0ABS4IVV9_9BACL</name>
<evidence type="ECO:0000313" key="1">
    <source>
        <dbReference type="EMBL" id="MBP1991731.1"/>
    </source>
</evidence>
<comment type="caution">
    <text evidence="1">The sequence shown here is derived from an EMBL/GenBank/DDBJ whole genome shotgun (WGS) entry which is preliminary data.</text>
</comment>
<gene>
    <name evidence="1" type="ORF">J2Z66_003338</name>
</gene>
<dbReference type="RefSeq" id="WP_209972466.1">
    <property type="nucleotide sequence ID" value="NZ_JAGGLB010000010.1"/>
</dbReference>
<keyword evidence="1" id="KW-0378">Hydrolase</keyword>
<organism evidence="1 2">
    <name type="scientific">Paenibacillus eucommiae</name>
    <dbReference type="NCBI Taxonomy" id="1355755"/>
    <lineage>
        <taxon>Bacteria</taxon>
        <taxon>Bacillati</taxon>
        <taxon>Bacillota</taxon>
        <taxon>Bacilli</taxon>
        <taxon>Bacillales</taxon>
        <taxon>Paenibacillaceae</taxon>
        <taxon>Paenibacillus</taxon>
    </lineage>
</organism>
<evidence type="ECO:0000313" key="2">
    <source>
        <dbReference type="Proteomes" id="UP001519287"/>
    </source>
</evidence>
<proteinExistence type="predicted"/>
<dbReference type="PANTHER" id="PTHR22946:SF8">
    <property type="entry name" value="ACETYL XYLAN ESTERASE DOMAIN-CONTAINING PROTEIN"/>
    <property type="match status" value="1"/>
</dbReference>
<dbReference type="Gene3D" id="3.40.50.1820">
    <property type="entry name" value="alpha/beta hydrolase"/>
    <property type="match status" value="1"/>
</dbReference>
<dbReference type="SUPFAM" id="SSF53474">
    <property type="entry name" value="alpha/beta-Hydrolases"/>
    <property type="match status" value="1"/>
</dbReference>
<reference evidence="1 2" key="1">
    <citation type="submission" date="2021-03" db="EMBL/GenBank/DDBJ databases">
        <title>Genomic Encyclopedia of Type Strains, Phase IV (KMG-IV): sequencing the most valuable type-strain genomes for metagenomic binning, comparative biology and taxonomic classification.</title>
        <authorList>
            <person name="Goeker M."/>
        </authorList>
    </citation>
    <scope>NUCLEOTIDE SEQUENCE [LARGE SCALE GENOMIC DNA]</scope>
    <source>
        <strain evidence="1 2">DSM 26048</strain>
    </source>
</reference>
<protein>
    <submittedName>
        <fullName evidence="1">Dienelactone hydrolase</fullName>
    </submittedName>
</protein>
<dbReference type="GO" id="GO:0016787">
    <property type="term" value="F:hydrolase activity"/>
    <property type="evidence" value="ECO:0007669"/>
    <property type="project" value="UniProtKB-KW"/>
</dbReference>
<dbReference type="EMBL" id="JAGGLB010000010">
    <property type="protein sequence ID" value="MBP1991731.1"/>
    <property type="molecule type" value="Genomic_DNA"/>
</dbReference>
<dbReference type="PANTHER" id="PTHR22946">
    <property type="entry name" value="DIENELACTONE HYDROLASE DOMAIN-CONTAINING PROTEIN-RELATED"/>
    <property type="match status" value="1"/>
</dbReference>
<accession>A0ABS4IVV9</accession>
<sequence>MSHYYSMGEYLKEKYKETARPFSFRADNKEDWEQWKHQFTEKLYELLGEWPAKIVDPRPLVLEKVRYEGYVCEKVMIHSEANMQVPFYFLIPDSDNPKAVARSRNGKLPAVLCLHGHGGGKDDVADIQHGERLREVDYKSHNYHMAPALAREGYIAIVPDARGFGERKLGYGKPHAGGEKDGCDLVFLKSIMLGINPLTLNIWDAMRCVDYLESRDEVDSERIGCIGLSFGGAWALYTSILDNRIRTAVISGYFNSFESHAIQWGNFCGSMTIPNLLKYGEMADLAALLAPKPVLLTSGKHDIGFPYEASEQAYETVKRAYAAAGCEERTKFDGFDGGHQFNVPTTLDWLNQWL</sequence>